<organism evidence="2">
    <name type="scientific">Anopheles darlingi</name>
    <name type="common">Mosquito</name>
    <dbReference type="NCBI Taxonomy" id="43151"/>
    <lineage>
        <taxon>Eukaryota</taxon>
        <taxon>Metazoa</taxon>
        <taxon>Ecdysozoa</taxon>
        <taxon>Arthropoda</taxon>
        <taxon>Hexapoda</taxon>
        <taxon>Insecta</taxon>
        <taxon>Pterygota</taxon>
        <taxon>Neoptera</taxon>
        <taxon>Endopterygota</taxon>
        <taxon>Diptera</taxon>
        <taxon>Nematocera</taxon>
        <taxon>Culicoidea</taxon>
        <taxon>Culicidae</taxon>
        <taxon>Anophelinae</taxon>
        <taxon>Anopheles</taxon>
    </lineage>
</organism>
<sequence>MLFYCSLSPVLFLLITSSSPSICLSIFRFFYSPPSHLSLSLSCSFSLSLSSVSFNIHHTNTFHDPLVCSADAFKANLHFLHE</sequence>
<feature type="chain" id="PRO_5014831210" evidence="1">
    <location>
        <begin position="24"/>
        <end position="82"/>
    </location>
</feature>
<evidence type="ECO:0000313" key="2">
    <source>
        <dbReference type="EMBL" id="MBW77454.1"/>
    </source>
</evidence>
<name>A0A2M4DIR9_ANODA</name>
<accession>A0A2M4DIR9</accession>
<dbReference type="EMBL" id="GGFL01013276">
    <property type="protein sequence ID" value="MBW77454.1"/>
    <property type="molecule type" value="Transcribed_RNA"/>
</dbReference>
<dbReference type="AlphaFoldDB" id="A0A2M4DIR9"/>
<proteinExistence type="predicted"/>
<keyword evidence="1" id="KW-0732">Signal</keyword>
<reference evidence="2" key="1">
    <citation type="submission" date="2018-01" db="EMBL/GenBank/DDBJ databases">
        <title>An insight into the sialome of Amazonian anophelines.</title>
        <authorList>
            <person name="Ribeiro J.M."/>
            <person name="Scarpassa V."/>
            <person name="Calvo E."/>
        </authorList>
    </citation>
    <scope>NUCLEOTIDE SEQUENCE</scope>
</reference>
<evidence type="ECO:0000256" key="1">
    <source>
        <dbReference type="SAM" id="SignalP"/>
    </source>
</evidence>
<protein>
    <submittedName>
        <fullName evidence="2">Putative secreted protein</fullName>
    </submittedName>
</protein>
<feature type="signal peptide" evidence="1">
    <location>
        <begin position="1"/>
        <end position="23"/>
    </location>
</feature>